<dbReference type="Proteomes" id="UP000053923">
    <property type="component" value="Unassembled WGS sequence"/>
</dbReference>
<evidence type="ECO:0000313" key="2">
    <source>
        <dbReference type="EMBL" id="KUL39707.1"/>
    </source>
</evidence>
<keyword evidence="3" id="KW-1185">Reference proteome</keyword>
<name>A0A0X3V5J8_9ACTN</name>
<comment type="caution">
    <text evidence="2">The sequence shown here is derived from an EMBL/GenBank/DDBJ whole genome shotgun (WGS) entry which is preliminary data.</text>
</comment>
<feature type="region of interest" description="Disordered" evidence="1">
    <location>
        <begin position="1"/>
        <end position="20"/>
    </location>
</feature>
<gene>
    <name evidence="2" type="ORF">ADL12_14695</name>
</gene>
<feature type="region of interest" description="Disordered" evidence="1">
    <location>
        <begin position="60"/>
        <end position="83"/>
    </location>
</feature>
<feature type="compositionally biased region" description="Basic and acidic residues" evidence="1">
    <location>
        <begin position="8"/>
        <end position="20"/>
    </location>
</feature>
<dbReference type="RefSeq" id="WP_062702418.1">
    <property type="nucleotide sequence ID" value="NZ_LLZG01000092.1"/>
</dbReference>
<organism evidence="2 3">
    <name type="scientific">Streptomyces regalis</name>
    <dbReference type="NCBI Taxonomy" id="68262"/>
    <lineage>
        <taxon>Bacteria</taxon>
        <taxon>Bacillati</taxon>
        <taxon>Actinomycetota</taxon>
        <taxon>Actinomycetes</taxon>
        <taxon>Kitasatosporales</taxon>
        <taxon>Streptomycetaceae</taxon>
        <taxon>Streptomyces</taxon>
    </lineage>
</organism>
<sequence>MSGPAGQDRQDAPAGRDHAAEFDRVMARAGLPVPAEWRAGTVASYAELMALTPLLRMADRPVGSEPSAVYRMRAGDDEGTKDV</sequence>
<protein>
    <submittedName>
        <fullName evidence="2">Uncharacterized protein</fullName>
    </submittedName>
</protein>
<dbReference type="EMBL" id="LLZG01000092">
    <property type="protein sequence ID" value="KUL39707.1"/>
    <property type="molecule type" value="Genomic_DNA"/>
</dbReference>
<evidence type="ECO:0000256" key="1">
    <source>
        <dbReference type="SAM" id="MobiDB-lite"/>
    </source>
</evidence>
<accession>A0A0X3V5J8</accession>
<evidence type="ECO:0000313" key="3">
    <source>
        <dbReference type="Proteomes" id="UP000053923"/>
    </source>
</evidence>
<reference evidence="3" key="1">
    <citation type="submission" date="2015-10" db="EMBL/GenBank/DDBJ databases">
        <authorList>
            <person name="Ju K.-S."/>
            <person name="Doroghazi J.R."/>
            <person name="Metcalf W.W."/>
        </authorList>
    </citation>
    <scope>NUCLEOTIDE SEQUENCE [LARGE SCALE GENOMIC DNA]</scope>
    <source>
        <strain evidence="3">NRRL 3151</strain>
    </source>
</reference>
<dbReference type="AlphaFoldDB" id="A0A0X3V5J8"/>
<proteinExistence type="predicted"/>
<feature type="compositionally biased region" description="Basic and acidic residues" evidence="1">
    <location>
        <begin position="73"/>
        <end position="83"/>
    </location>
</feature>